<name>A0A0M2PVG4_PROHO</name>
<evidence type="ECO:0000256" key="2">
    <source>
        <dbReference type="RuleBase" id="RU362080"/>
    </source>
</evidence>
<evidence type="ECO:0000313" key="3">
    <source>
        <dbReference type="EMBL" id="KKI98346.1"/>
    </source>
</evidence>
<dbReference type="OrthoDB" id="574074at2"/>
<comment type="function">
    <text evidence="2">Antitoxin component of a type II toxin-antitoxin (TA) system.</text>
</comment>
<dbReference type="SUPFAM" id="SSF143120">
    <property type="entry name" value="YefM-like"/>
    <property type="match status" value="1"/>
</dbReference>
<keyword evidence="4" id="KW-1185">Reference proteome</keyword>
<protein>
    <recommendedName>
        <fullName evidence="2">Antitoxin</fullName>
    </recommendedName>
</protein>
<dbReference type="Pfam" id="PF02604">
    <property type="entry name" value="PhdYeFM_antitox"/>
    <property type="match status" value="1"/>
</dbReference>
<evidence type="ECO:0000256" key="1">
    <source>
        <dbReference type="ARBA" id="ARBA00009981"/>
    </source>
</evidence>
<dbReference type="STRING" id="317619.GCA_000332315_01372"/>
<dbReference type="InterPro" id="IPR036165">
    <property type="entry name" value="YefM-like_sf"/>
</dbReference>
<proteinExistence type="inferred from homology"/>
<dbReference type="AlphaFoldDB" id="A0A0M2PVG4"/>
<dbReference type="Gene3D" id="3.40.1620.10">
    <property type="entry name" value="YefM-like domain"/>
    <property type="match status" value="1"/>
</dbReference>
<dbReference type="RefSeq" id="WP_017711929.1">
    <property type="nucleotide sequence ID" value="NZ_KB235935.1"/>
</dbReference>
<dbReference type="EMBL" id="AJTX02000009">
    <property type="protein sequence ID" value="KKI98346.1"/>
    <property type="molecule type" value="Genomic_DNA"/>
</dbReference>
<evidence type="ECO:0000313" key="4">
    <source>
        <dbReference type="Proteomes" id="UP000034681"/>
    </source>
</evidence>
<comment type="caution">
    <text evidence="3">The sequence shown here is derived from an EMBL/GenBank/DDBJ whole genome shotgun (WGS) entry which is preliminary data.</text>
</comment>
<reference evidence="3" key="1">
    <citation type="submission" date="2012-04" db="EMBL/GenBank/DDBJ databases">
        <authorList>
            <person name="Borisov I.G."/>
            <person name="Ivanikova N.V."/>
            <person name="Pinevich A.V."/>
        </authorList>
    </citation>
    <scope>NUCLEOTIDE SEQUENCE</scope>
    <source>
        <strain evidence="3">CALU 1027</strain>
    </source>
</reference>
<dbReference type="InterPro" id="IPR006442">
    <property type="entry name" value="Antitoxin_Phd/YefM"/>
</dbReference>
<dbReference type="Gene3D" id="1.10.1220.170">
    <property type="match status" value="1"/>
</dbReference>
<comment type="similarity">
    <text evidence="1 2">Belongs to the phD/YefM antitoxin family.</text>
</comment>
<dbReference type="Proteomes" id="UP000034681">
    <property type="component" value="Unassembled WGS sequence"/>
</dbReference>
<sequence length="83" mass="9622">MYKVTVDYAKNNLDELCDRATKESEGVSIVRNNQSYILVTQEEWESLLETALLLQVPHILQHIETARQDYVKGETFSMEQLFG</sequence>
<gene>
    <name evidence="3" type="ORF">PROH_19485</name>
</gene>
<organism evidence="3 4">
    <name type="scientific">Prochlorothrix hollandica PCC 9006 = CALU 1027</name>
    <dbReference type="NCBI Taxonomy" id="317619"/>
    <lineage>
        <taxon>Bacteria</taxon>
        <taxon>Bacillati</taxon>
        <taxon>Cyanobacteriota</taxon>
        <taxon>Cyanophyceae</taxon>
        <taxon>Prochlorotrichales</taxon>
        <taxon>Prochlorotrichaceae</taxon>
        <taxon>Prochlorothrix</taxon>
    </lineage>
</organism>
<accession>A0A0M2PVG4</accession>